<dbReference type="Pfam" id="PF13010">
    <property type="entry name" value="pRN1_helical"/>
    <property type="match status" value="1"/>
</dbReference>
<dbReference type="BMRB" id="Q54324"/>
<keyword evidence="7 8" id="KW-0862">Zinc</keyword>
<dbReference type="SUPFAM" id="SSF46785">
    <property type="entry name" value="Winged helix' DNA-binding domain"/>
    <property type="match status" value="1"/>
</dbReference>
<dbReference type="SUPFAM" id="SSF56747">
    <property type="entry name" value="Prim-pol domain"/>
    <property type="match status" value="1"/>
</dbReference>
<keyword evidence="7 8" id="KW-0479">Metal-binding</keyword>
<dbReference type="PDB" id="6GVT">
    <property type="method" value="Other"/>
    <property type="chains" value="B=256-370"/>
</dbReference>
<proteinExistence type="evidence at protein level"/>
<dbReference type="PDBsum" id="6GVQ"/>
<dbReference type="PDBsum" id="3M1M"/>
<keyword evidence="7 8" id="KW-0002">3D-structure</keyword>
<dbReference type="PDB" id="6GVU">
    <property type="method" value="NMR"/>
    <property type="chains" value="B=256-370"/>
</dbReference>
<feature type="disulfide bond" evidence="9">
    <location>
        <begin position="191"/>
        <end position="196"/>
    </location>
</feature>
<dbReference type="InterPro" id="IPR015330">
    <property type="entry name" value="DNA_primase/pol_bifunc_N"/>
</dbReference>
<feature type="binding site" evidence="7 8">
    <location>
        <position position="141"/>
    </location>
    <ligand>
        <name>Zn(2+)</name>
        <dbReference type="ChEBI" id="CHEBI:29105"/>
        <label>3</label>
    </ligand>
</feature>
<name>Q54324_SACIS</name>
<reference evidence="10" key="3">
    <citation type="journal article" date="2010" name="Nucleic Acids Res.">
        <title>The archaeo-eukaryotic primase of plasmid pRN1 requires a helix bundle domain for faithful primer synthesis.</title>
        <authorList>
            <person name="Beck K."/>
            <person name="Vannini A."/>
            <person name="Cramer P."/>
            <person name="Lipps G."/>
        </authorList>
    </citation>
    <scope>X-RAY CRYSTALLOGRAPHY (1.85 ANGSTROMS) OF 36-370 IN COMPLEX WITH ZN(2+)</scope>
    <scope>DISULFIDE BONDS</scope>
</reference>
<evidence type="ECO:0007829" key="10">
    <source>
        <dbReference type="PDB" id="3M1M"/>
    </source>
</evidence>
<keyword evidence="1" id="KW-0547">Nucleotide-binding</keyword>
<feature type="binding site" evidence="8 9">
    <location>
        <position position="215"/>
    </location>
    <ligand>
        <name>Zn(2+)</name>
        <dbReference type="ChEBI" id="CHEBI:29105"/>
        <label>1</label>
    </ligand>
</feature>
<keyword evidence="6" id="KW-0614">Plasmid</keyword>
<dbReference type="PDB" id="1RO0">
    <property type="method" value="X-ray"/>
    <property type="resolution" value="1.80 A"/>
    <property type="chains" value="A=40-249"/>
</dbReference>
<feature type="binding site" evidence="9">
    <location>
        <position position="111"/>
    </location>
    <ligand>
        <name>Mn(2+)</name>
        <dbReference type="ChEBI" id="CHEBI:29035"/>
    </ligand>
</feature>
<dbReference type="GO" id="GO:0016787">
    <property type="term" value="F:hydrolase activity"/>
    <property type="evidence" value="ECO:0007669"/>
    <property type="project" value="UniProtKB-KW"/>
</dbReference>
<dbReference type="SMR" id="Q54324"/>
<feature type="disulfide bond" evidence="7 8">
    <location>
        <begin position="131"/>
        <end position="136"/>
    </location>
</feature>
<dbReference type="InterPro" id="IPR014818">
    <property type="entry name" value="Phage/plasmid_primase_P4_C"/>
</dbReference>
<dbReference type="Pfam" id="PF03288">
    <property type="entry name" value="Pox_D5"/>
    <property type="match status" value="1"/>
</dbReference>
<organism evidence="6">
    <name type="scientific">Saccharolobus islandicus</name>
    <name type="common">Sulfolobus islandicus</name>
    <dbReference type="NCBI Taxonomy" id="43080"/>
    <lineage>
        <taxon>Archaea</taxon>
        <taxon>Thermoproteota</taxon>
        <taxon>Thermoprotei</taxon>
        <taxon>Sulfolobales</taxon>
        <taxon>Sulfolobaceae</taxon>
        <taxon>Saccharolobus</taxon>
    </lineage>
</organism>
<reference evidence="6" key="1">
    <citation type="journal article" date="1996" name="Plasmid">
        <title>Complete nucleotide sequence of the Sulfolobus islandicus multicopy plasmid pRN1.</title>
        <authorList>
            <person name="Keeling P.J."/>
            <person name="Klenk H.P."/>
            <person name="Singh R.K."/>
            <person name="Feeley O."/>
            <person name="Schleper C."/>
            <person name="Zillig W."/>
            <person name="Doolittle W.F."/>
            <person name="Sensen C.W."/>
        </authorList>
    </citation>
    <scope>NUCLEOTIDE SEQUENCE</scope>
    <source>
        <strain evidence="6">REN1H1</strain>
        <plasmid evidence="6">pRN1</plasmid>
    </source>
</reference>
<dbReference type="PDBsum" id="6GVU"/>
<dbReference type="InterPro" id="IPR006500">
    <property type="entry name" value="Helicase_put_C_phage/plasmid"/>
</dbReference>
<keyword evidence="2" id="KW-0378">Hydrolase</keyword>
<dbReference type="PDB" id="3M1M">
    <property type="method" value="X-ray"/>
    <property type="resolution" value="1.85 A"/>
    <property type="chains" value="A=36-370"/>
</dbReference>
<dbReference type="EvolutionaryTrace" id="Q54324"/>
<dbReference type="InterPro" id="IPR014015">
    <property type="entry name" value="Helicase_SF3_DNA-vir"/>
</dbReference>
<dbReference type="InterPro" id="IPR004968">
    <property type="entry name" value="DNA_primase/NTPase_C"/>
</dbReference>
<dbReference type="InterPro" id="IPR045455">
    <property type="entry name" value="NrS-1_pol-like_helicase"/>
</dbReference>
<dbReference type="RefSeq" id="WP_010890202.1">
    <property type="nucleotide sequence ID" value="NC_001771.1"/>
</dbReference>
<dbReference type="InterPro" id="IPR024966">
    <property type="entry name" value="Primase_helical_domain"/>
</dbReference>
<dbReference type="GO" id="GO:0005524">
    <property type="term" value="F:ATP binding"/>
    <property type="evidence" value="ECO:0007669"/>
    <property type="project" value="UniProtKB-KW"/>
</dbReference>
<evidence type="ECO:0007829" key="7">
    <source>
        <dbReference type="PDB" id="1RNI"/>
    </source>
</evidence>
<dbReference type="AlphaFoldDB" id="Q54324"/>
<reference evidence="11 12" key="4">
    <citation type="journal article" date="2019" name="Cell">
        <title>A Small Helical Bundle Prepares Primer Synthesis by Binding Two Nucleotides that Enhance Sequence-Specific Recognition of the DNA Template.</title>
        <authorList>
            <person name="Boudet J."/>
            <person name="Devillier J.C."/>
            <person name="Wiegand T."/>
            <person name="Salmon L."/>
            <person name="Meier B.H."/>
            <person name="Lipps G."/>
            <person name="Allain F.H."/>
        </authorList>
    </citation>
    <scope>STRUCTURE BY NMR OF 256-370</scope>
    <scope>DISULFIDE BONDS</scope>
</reference>
<keyword evidence="4" id="KW-0067">ATP-binding</keyword>
<dbReference type="PDBsum" id="6GVT"/>
<feature type="disulfide bond" evidence="7 8">
    <location>
        <begin position="185"/>
        <end position="206"/>
    </location>
</feature>
<evidence type="ECO:0000256" key="3">
    <source>
        <dbReference type="ARBA" id="ARBA00022806"/>
    </source>
</evidence>
<dbReference type="PDB" id="6GT7">
    <property type="method" value="NMR"/>
    <property type="chains" value="A=256-370"/>
</dbReference>
<evidence type="ECO:0007829" key="12">
    <source>
        <dbReference type="PDB" id="6GVQ"/>
    </source>
</evidence>
<reference evidence="7 8" key="2">
    <citation type="journal article" date="2004" name="Nat. Struct. Mol. Biol.">
        <title>Structure of a bifunctional DNA primase-polymerase.</title>
        <authorList>
            <person name="Lipps G."/>
            <person name="Weinzierl A.O."/>
            <person name="von Scheven G."/>
            <person name="Buchen C."/>
            <person name="Cramer P."/>
        </authorList>
    </citation>
    <scope>X-RAY CRYSTALLOGRAPHY (1.60 ANGSTROMS) OF 40-249 IN COMPLEX WITH MN(2+) AND ZN(2+)</scope>
    <scope>DISULFIDE BONDS</scope>
</reference>
<dbReference type="PROSITE" id="PS51206">
    <property type="entry name" value="SF3_HELICASE_1"/>
    <property type="match status" value="1"/>
</dbReference>
<dbReference type="Gene3D" id="1.10.1240.50">
    <property type="match status" value="1"/>
</dbReference>
<dbReference type="PDBsum" id="1RNI"/>
<evidence type="ECO:0000256" key="2">
    <source>
        <dbReference type="ARBA" id="ARBA00022801"/>
    </source>
</evidence>
<dbReference type="CDD" id="cd04859">
    <property type="entry name" value="Prim_Pol"/>
    <property type="match status" value="1"/>
</dbReference>
<dbReference type="GO" id="GO:0004386">
    <property type="term" value="F:helicase activity"/>
    <property type="evidence" value="ECO:0007669"/>
    <property type="project" value="UniProtKB-KW"/>
</dbReference>
<dbReference type="PANTHER" id="PTHR35372:SF2">
    <property type="entry name" value="SF3 HELICASE DOMAIN-CONTAINING PROTEIN"/>
    <property type="match status" value="1"/>
</dbReference>
<dbReference type="BRENDA" id="2.7.7.102">
    <property type="organism ID" value="8240"/>
</dbReference>
<dbReference type="GO" id="GO:0046872">
    <property type="term" value="F:metal ion binding"/>
    <property type="evidence" value="ECO:0007669"/>
    <property type="project" value="UniProtKB-KW"/>
</dbReference>
<dbReference type="PDB" id="6GVQ">
    <property type="method" value="NMR"/>
    <property type="chains" value="B=256-370"/>
</dbReference>
<dbReference type="PDBsum" id="6GT7"/>
<dbReference type="PDB" id="1RNI">
    <property type="method" value="X-ray"/>
    <property type="resolution" value="1.85 A"/>
    <property type="chains" value="A=40-249"/>
</dbReference>
<sequence>MINKRSKVILHGNVKKTRRTGVYMISLDNSGNKDFSSNFSSERIRYAKWFLEHGFNIIPIDPESKKPVLKEWQKYSHEMPSDEEKQRFLKMIEEGYNYAIPGGQKGLVILDFESKEKLKAWIGESALEELCRKTLCTNTVHGGIHIYVLSNDIPPHKINPLFEENGKGIIDLQSYNSYVLGLGSCVNHLHCTTDKCPWKEQNYTTCYTLYNELKEISKVDLKSLLRFLAEKGKRLGITLSKTAKEWLEGKKEEEDTVVEFEELRKELVKRDSGKPVEKIKEEICTKSPPKLIKEIICENKTYADVNIDRSRGDWHVILYLMKHGVTDPDKILELLPRDSKAKENEKWNTQKYFVITLSKAWSVVKKYLEAKRKAQKDKSTAKALLIEAIAEEVLHEHFLVTFIQTDQLKESKIGLFRFNKKKGIFEPFDERIEKIINVKLEEYKEFPLGSDKSRVIRNIKEEIMRRTQRLLLEESLRIAFRNGTLEWDSKGVTWYDVKERTPKVYSFNYVDWNLKIEEIEKFNMKEITVEDIENLARRVCPRSLETFKQWVDDKWVLLFEVIGYTFYPKYIFNKAILLTGAGANGKSTFLNLLLKILGQKNVSAMPLKRIMESDRFASIELFHKLANVSSELFAFKITNTDLFKKLTGEDYIEGQKKFRDPIYFINYAKLFNATNELPVVSDQSYGFWRRWIVIEFPHQFPPDPNFFDKTFTVEEVEGVITVAVIAFARVLQQKKFDFEDSSANVKELWERKTDSVYAFVKELLETERAEYDPANGDLFMPTEDFYQAYLEWSEENDTKAESKAVVTQRLQSKFRITKDKKKINGKRVWCYVGIRLKNNNISTGGGQDGDSPNSLLELYKEFQGKVVSRKDLYDMLKLRAFELLELCEKRNICHWIDEEHVRFD</sequence>
<dbReference type="PDBsum" id="1RO0"/>
<evidence type="ECO:0000313" key="6">
    <source>
        <dbReference type="EMBL" id="AAC44111.1"/>
    </source>
</evidence>
<dbReference type="Gene3D" id="3.40.50.300">
    <property type="entry name" value="P-loop containing nucleotide triphosphate hydrolases"/>
    <property type="match status" value="1"/>
</dbReference>
<dbReference type="EMBL" id="U36383">
    <property type="protein sequence ID" value="AAC44111.1"/>
    <property type="molecule type" value="Genomic_DNA"/>
</dbReference>
<evidence type="ECO:0000256" key="4">
    <source>
        <dbReference type="ARBA" id="ARBA00022840"/>
    </source>
</evidence>
<dbReference type="PANTHER" id="PTHR35372">
    <property type="entry name" value="ATP BINDING PROTEIN-RELATED"/>
    <property type="match status" value="1"/>
</dbReference>
<dbReference type="Pfam" id="PF09250">
    <property type="entry name" value="Prim-Pol"/>
    <property type="match status" value="1"/>
</dbReference>
<dbReference type="Pfam" id="PF08706">
    <property type="entry name" value="D5_N"/>
    <property type="match status" value="1"/>
</dbReference>
<feature type="binding site" evidence="9">
    <location>
        <position position="188"/>
    </location>
    <ligand>
        <name>Zn(2+)</name>
        <dbReference type="ChEBI" id="CHEBI:29105"/>
        <label>2</label>
    </ligand>
</feature>
<dbReference type="Gene3D" id="3.30.720.160">
    <property type="entry name" value="Bifunctional DNA primase/polymerase, N-terminal"/>
    <property type="match status" value="1"/>
</dbReference>
<feature type="binding site" evidence="7 8">
    <location>
        <position position="188"/>
    </location>
    <ligand>
        <name>Zn(2+)</name>
        <dbReference type="ChEBI" id="CHEBI:29105"/>
        <label>3</label>
    </ligand>
</feature>
<dbReference type="InterPro" id="IPR036390">
    <property type="entry name" value="WH_DNA-bd_sf"/>
</dbReference>
<dbReference type="InterPro" id="IPR051620">
    <property type="entry name" value="ORF904-like_C"/>
</dbReference>
<keyword evidence="3" id="KW-0347">Helicase</keyword>
<feature type="domain" description="SF3 helicase" evidence="5">
    <location>
        <begin position="553"/>
        <end position="709"/>
    </location>
</feature>
<feature type="binding site" evidence="7 8">
    <location>
        <position position="196"/>
    </location>
    <ligand>
        <name>Zn(2+)</name>
        <dbReference type="ChEBI" id="CHEBI:29105"/>
        <label>3</label>
    </ligand>
</feature>
<evidence type="ECO:0007829" key="11">
    <source>
        <dbReference type="PDB" id="6GT7"/>
    </source>
</evidence>
<dbReference type="SMART" id="SM00943">
    <property type="entry name" value="Prim-Pol"/>
    <property type="match status" value="1"/>
</dbReference>
<dbReference type="Gene3D" id="3.30.2250.10">
    <property type="entry name" value="Bifunctional DNA primase/polymerase domain"/>
    <property type="match status" value="1"/>
</dbReference>
<dbReference type="Pfam" id="PF19263">
    <property type="entry name" value="DUF5906"/>
    <property type="match status" value="1"/>
</dbReference>
<feature type="binding site" evidence="7 8">
    <location>
        <position position="191"/>
    </location>
    <ligand>
        <name>Zn(2+)</name>
        <dbReference type="ChEBI" id="CHEBI:29105"/>
        <label>3</label>
    </ligand>
</feature>
<feature type="binding site" evidence="9">
    <location>
        <position position="141"/>
    </location>
    <ligand>
        <name>Zn(2+)</name>
        <dbReference type="ChEBI" id="CHEBI:29105"/>
        <label>2</label>
    </ligand>
</feature>
<dbReference type="SMART" id="SM00885">
    <property type="entry name" value="D5_N"/>
    <property type="match status" value="1"/>
</dbReference>
<dbReference type="BRENDA" id="2.7.7.7">
    <property type="organism ID" value="8240"/>
</dbReference>
<evidence type="ECO:0000259" key="5">
    <source>
        <dbReference type="PROSITE" id="PS51206"/>
    </source>
</evidence>
<accession>Q54324</accession>
<protein>
    <recommendedName>
        <fullName evidence="5">SF3 helicase domain-containing protein</fullName>
    </recommendedName>
</protein>
<evidence type="ECO:0007829" key="8">
    <source>
        <dbReference type="PDB" id="1RO0"/>
    </source>
</evidence>
<feature type="binding site" evidence="8 9">
    <location>
        <position position="53"/>
    </location>
    <ligand>
        <name>Zn(2+)</name>
        <dbReference type="ChEBI" id="CHEBI:29105"/>
        <label>1</label>
    </ligand>
</feature>
<dbReference type="PDBsum" id="1RO2"/>
<dbReference type="NCBIfam" id="TIGR01613">
    <property type="entry name" value="primase_Cterm"/>
    <property type="match status" value="1"/>
</dbReference>
<evidence type="ECO:0000256" key="1">
    <source>
        <dbReference type="ARBA" id="ARBA00022741"/>
    </source>
</evidence>
<evidence type="ECO:0007829" key="9">
    <source>
        <dbReference type="PDB" id="1RO2"/>
    </source>
</evidence>
<geneLocation type="plasmid" evidence="6">
    <name>pRN1</name>
</geneLocation>
<dbReference type="InterPro" id="IPR027417">
    <property type="entry name" value="P-loop_NTPase"/>
</dbReference>
<feature type="disulfide bond" evidence="10 11">
    <location>
        <begin position="284"/>
        <end position="297"/>
    </location>
</feature>
<dbReference type="SUPFAM" id="SSF52540">
    <property type="entry name" value="P-loop containing nucleoside triphosphate hydrolases"/>
    <property type="match status" value="1"/>
</dbReference>
<dbReference type="PDB" id="1RO2">
    <property type="method" value="X-ray"/>
    <property type="resolution" value="1.60 A"/>
    <property type="chains" value="A=40-249"/>
</dbReference>